<evidence type="ECO:0000313" key="7">
    <source>
        <dbReference type="Proteomes" id="UP001177023"/>
    </source>
</evidence>
<reference evidence="6" key="1">
    <citation type="submission" date="2023-06" db="EMBL/GenBank/DDBJ databases">
        <authorList>
            <person name="Delattre M."/>
        </authorList>
    </citation>
    <scope>NUCLEOTIDE SEQUENCE</scope>
    <source>
        <strain evidence="6">AF72</strain>
    </source>
</reference>
<gene>
    <name evidence="6" type="ORF">MSPICULIGERA_LOCUS16155</name>
</gene>
<keyword evidence="2" id="KW-0539">Nucleus</keyword>
<evidence type="ECO:0000259" key="5">
    <source>
        <dbReference type="Pfam" id="PF25772"/>
    </source>
</evidence>
<feature type="non-terminal residue" evidence="6">
    <location>
        <position position="1"/>
    </location>
</feature>
<dbReference type="PANTHER" id="PTHR48287:SF1">
    <property type="entry name" value="ARM REPEAT SUPERFAMILY PROTEIN"/>
    <property type="match status" value="1"/>
</dbReference>
<feature type="compositionally biased region" description="Basic residues" evidence="3">
    <location>
        <begin position="1346"/>
        <end position="1355"/>
    </location>
</feature>
<dbReference type="Proteomes" id="UP001177023">
    <property type="component" value="Unassembled WGS sequence"/>
</dbReference>
<sequence>MGKFRHRIGPSRGTKLQRGHINDSNPVKRRHRDAANSARRAELVPLVPVDELEDYGQEGDEKMLDGLNMDSMSLGNPFPSSAASMISEGGMSKMTRYTGFTSCTNQTFAAVHRVWKSGSTLQKEVLAVLSAVAEVIKEKQGNESDVEYFGALLTTLESTPASEIDRSAATTYLLHLIVKKVSREVLQRNFSETVKILAQALMQMTGDEQDGVACKFLIMTLGVVLRAQPSTVWLIQGNRDLVMLIASFCTHSKPRVRTVARRVVRGLLTDPVSAVDNGLHAAAGQVGEYVDEQIRACLDSKQDSADLIRYFCLLEGIMHKMPARIFKQLAEGILKSVALANSQVKCAALQCLYRALLQQPSEAALSVEINALLISSLRSLATSPSDAPVCAFWLQALVEAHVCLTCKDKRRSCELLPETLEEITKAFQVTNNELCQVIVQVLNRVIERCIEDEAEAARKLLALLEASLTGFSATIWKYIFKSMTYLFQIAGPALCADELVKTLRTLARLREEDGCSCKQEIDFAIGAAVRYIGVQHVVQVLPLQIDPDAPVLPLDFRRFELHSQCPNRNYFGSWLLPVFRVNIRNAPLEIFIKYFMPLATKLYRRLDSLEKVTAKAYHIIQAQLWDLLPAFTGSASDFETGFPHIAQMLGVALNERKDLRSTLLTGIRSALRFALAPDAPESRREVMSRFAKNYLPILFNMYVNDGEVDDGHEAQAVRLSALSAIQAYVEAAPQELLAQYTRSAIQRFEASREVSMDASDAEKKKEQHKQKDVRKRIVDIMIAMVKTASPAEIQEIFALVTPFFDKPKDGPMQKKAYRVLVEVLKRRCEPDVAQLFADDQQRLLATLLKSSDAVAGPARSSHQEAVDAVLSSTDSYEELQQFVQAALPLTVQCLEKSNSMPTRESASKCFQHMCLRLIERGAEEDKRPTEVLYTVINAIYALLTPKAGQPAISLETTRACLVALNIIAQKHIKLLDGSNLARLVAQGCTAIADSRPTVRVLGIRLVRILVVKMPPEIALHQHREPILQAFFAQDCDTATTQIRKANKILLDVVLDKFGQMVVEKYATDRIDWQKQIKALAKAKRRKARKAEGGEDENDSGDDDGRSVAGSQVSAKTAGADTILQLLEDSAEEDEVDKEEMMERRSRTGSVWLREDADEVNDLLDRNMLLNKVSTVDPSLVAKREARMAARKKDKCGFAVTKDGKLIIDDESDDEKPKKKKKTENVNSDDIADVIGSKKGATKSRKSGSDDESDDDEVEDDKKSRVSRVSRVSGVSRKSTTSGYKPGGTGIHRDLTRPIAKAARRQNKAGGDVKAKGKALEPYAYVPLKKLGKKGAAGAAQEEIRRMTGRKRKMRK</sequence>
<feature type="region of interest" description="Disordered" evidence="3">
    <location>
        <begin position="1331"/>
        <end position="1355"/>
    </location>
</feature>
<accession>A0AA36G6V1</accession>
<dbReference type="Pfam" id="PF25772">
    <property type="entry name" value="HEAT_RRP12_N"/>
    <property type="match status" value="1"/>
</dbReference>
<dbReference type="SUPFAM" id="SSF48371">
    <property type="entry name" value="ARM repeat"/>
    <property type="match status" value="2"/>
</dbReference>
<dbReference type="InterPro" id="IPR012978">
    <property type="entry name" value="HEAT_RRP12"/>
</dbReference>
<proteinExistence type="predicted"/>
<evidence type="ECO:0000256" key="3">
    <source>
        <dbReference type="SAM" id="MobiDB-lite"/>
    </source>
</evidence>
<feature type="domain" description="RRP12 HEAT" evidence="4">
    <location>
        <begin position="432"/>
        <end position="703"/>
    </location>
</feature>
<dbReference type="EMBL" id="CATQJA010002652">
    <property type="protein sequence ID" value="CAJ0577891.1"/>
    <property type="molecule type" value="Genomic_DNA"/>
</dbReference>
<dbReference type="InterPro" id="IPR057860">
    <property type="entry name" value="HEAT_RRP12_N"/>
</dbReference>
<feature type="compositionally biased region" description="Acidic residues" evidence="3">
    <location>
        <begin position="1249"/>
        <end position="1258"/>
    </location>
</feature>
<feature type="domain" description="RRP12 N-terminal HEAT" evidence="5">
    <location>
        <begin position="113"/>
        <end position="269"/>
    </location>
</feature>
<feature type="compositionally biased region" description="Low complexity" evidence="3">
    <location>
        <begin position="1266"/>
        <end position="1282"/>
    </location>
</feature>
<evidence type="ECO:0000259" key="4">
    <source>
        <dbReference type="Pfam" id="PF08161"/>
    </source>
</evidence>
<dbReference type="InterPro" id="IPR052087">
    <property type="entry name" value="RRP12"/>
</dbReference>
<name>A0AA36G6V1_9BILA</name>
<protein>
    <recommendedName>
        <fullName evidence="8">Ribosomal RNA-processing protein 12-like conserved domain-containing protein</fullName>
    </recommendedName>
</protein>
<feature type="region of interest" description="Disordered" evidence="3">
    <location>
        <begin position="1205"/>
        <end position="1296"/>
    </location>
</feature>
<comment type="subcellular location">
    <subcellularLocation>
        <location evidence="1">Nucleus</location>
    </subcellularLocation>
</comment>
<feature type="region of interest" description="Disordered" evidence="3">
    <location>
        <begin position="1084"/>
        <end position="1114"/>
    </location>
</feature>
<comment type="caution">
    <text evidence="6">The sequence shown here is derived from an EMBL/GenBank/DDBJ whole genome shotgun (WGS) entry which is preliminary data.</text>
</comment>
<evidence type="ECO:0000256" key="2">
    <source>
        <dbReference type="ARBA" id="ARBA00023242"/>
    </source>
</evidence>
<evidence type="ECO:0008006" key="8">
    <source>
        <dbReference type="Google" id="ProtNLM"/>
    </source>
</evidence>
<dbReference type="GO" id="GO:0005634">
    <property type="term" value="C:nucleus"/>
    <property type="evidence" value="ECO:0007669"/>
    <property type="project" value="UniProtKB-SubCell"/>
</dbReference>
<evidence type="ECO:0000256" key="1">
    <source>
        <dbReference type="ARBA" id="ARBA00004123"/>
    </source>
</evidence>
<feature type="region of interest" description="Disordered" evidence="3">
    <location>
        <begin position="1"/>
        <end position="42"/>
    </location>
</feature>
<evidence type="ECO:0000313" key="6">
    <source>
        <dbReference type="EMBL" id="CAJ0577891.1"/>
    </source>
</evidence>
<organism evidence="6 7">
    <name type="scientific">Mesorhabditis spiculigera</name>
    <dbReference type="NCBI Taxonomy" id="96644"/>
    <lineage>
        <taxon>Eukaryota</taxon>
        <taxon>Metazoa</taxon>
        <taxon>Ecdysozoa</taxon>
        <taxon>Nematoda</taxon>
        <taxon>Chromadorea</taxon>
        <taxon>Rhabditida</taxon>
        <taxon>Rhabditina</taxon>
        <taxon>Rhabditomorpha</taxon>
        <taxon>Rhabditoidea</taxon>
        <taxon>Rhabditidae</taxon>
        <taxon>Mesorhabditinae</taxon>
        <taxon>Mesorhabditis</taxon>
    </lineage>
</organism>
<dbReference type="PANTHER" id="PTHR48287">
    <property type="entry name" value="ARM REPEAT SUPERFAMILY PROTEIN"/>
    <property type="match status" value="1"/>
</dbReference>
<dbReference type="Pfam" id="PF08161">
    <property type="entry name" value="RRP12_HEAT"/>
    <property type="match status" value="1"/>
</dbReference>
<keyword evidence="7" id="KW-1185">Reference proteome</keyword>
<dbReference type="InterPro" id="IPR016024">
    <property type="entry name" value="ARM-type_fold"/>
</dbReference>